<dbReference type="AlphaFoldDB" id="F0WZN9"/>
<organism evidence="2">
    <name type="scientific">Albugo laibachii Nc14</name>
    <dbReference type="NCBI Taxonomy" id="890382"/>
    <lineage>
        <taxon>Eukaryota</taxon>
        <taxon>Sar</taxon>
        <taxon>Stramenopiles</taxon>
        <taxon>Oomycota</taxon>
        <taxon>Peronosporomycetes</taxon>
        <taxon>Albuginales</taxon>
        <taxon>Albuginaceae</taxon>
        <taxon>Albugo</taxon>
    </lineage>
</organism>
<sequence length="325" mass="36612">MEAVKVFRDAEDRYVFQGRFQNARNQSLACYGLLPAPSHSVRGIVIFFHGIGEYAGRFAHVFQYLSRIGFASFSYDFVGHGHSQHEANLRAHMERFQHILDDSHQYATLVREELLPKAHDTHADTKYLDKPLIVMGISFGALLGLHFALSERNRVNAVVLVSPAISVEYTPILRFQQALANVLVKMLPNASLVPGVNVQGLSKDKQVIREYLCDPLIHASNLTIRTGFEILQAMRSIEGAAELYTSNSNFSRIPLLIVQGSEDIVTSVQSAKRFFDRIGSTDKSFEHVKGGYHCLFHEPERLEILNKISIWLISRFPGENSISKL</sequence>
<dbReference type="InterPro" id="IPR051044">
    <property type="entry name" value="MAG_DAG_Lipase"/>
</dbReference>
<proteinExistence type="predicted"/>
<dbReference type="GO" id="GO:0008233">
    <property type="term" value="F:peptidase activity"/>
    <property type="evidence" value="ECO:0007669"/>
    <property type="project" value="UniProtKB-KW"/>
</dbReference>
<reference evidence="2" key="1">
    <citation type="journal article" date="2011" name="PLoS Biol.">
        <title>Gene gain and loss during evolution of obligate parasitism in the white rust pathogen of Arabidopsis thaliana.</title>
        <authorList>
            <person name="Kemen E."/>
            <person name="Gardiner A."/>
            <person name="Schultz-Larsen T."/>
            <person name="Kemen A.C."/>
            <person name="Balmuth A.L."/>
            <person name="Robert-Seilaniantz A."/>
            <person name="Bailey K."/>
            <person name="Holub E."/>
            <person name="Studholme D.J."/>
            <person name="Maclean D."/>
            <person name="Jones J.D."/>
        </authorList>
    </citation>
    <scope>NUCLEOTIDE SEQUENCE</scope>
</reference>
<dbReference type="EMBL" id="FR824479">
    <property type="protein sequence ID" value="CCA26965.1"/>
    <property type="molecule type" value="Genomic_DNA"/>
</dbReference>
<evidence type="ECO:0000259" key="1">
    <source>
        <dbReference type="Pfam" id="PF12146"/>
    </source>
</evidence>
<keyword evidence="2" id="KW-0645">Protease</keyword>
<gene>
    <name evidence="2" type="primary">AlNc14C436G11630</name>
    <name evidence="2" type="ORF">ALNC14_131090</name>
</gene>
<accession>F0WZN9</accession>
<protein>
    <submittedName>
        <fullName evidence="2">Serine protease family S33 putative</fullName>
    </submittedName>
</protein>
<keyword evidence="2" id="KW-0378">Hydrolase</keyword>
<dbReference type="Gene3D" id="3.40.50.1820">
    <property type="entry name" value="alpha/beta hydrolase"/>
    <property type="match status" value="1"/>
</dbReference>
<dbReference type="SUPFAM" id="SSF53474">
    <property type="entry name" value="alpha/beta-Hydrolases"/>
    <property type="match status" value="1"/>
</dbReference>
<name>F0WZN9_9STRA</name>
<reference evidence="2" key="2">
    <citation type="submission" date="2011-02" db="EMBL/GenBank/DDBJ databases">
        <authorList>
            <person name="MacLean D."/>
        </authorList>
    </citation>
    <scope>NUCLEOTIDE SEQUENCE</scope>
</reference>
<dbReference type="InterPro" id="IPR029058">
    <property type="entry name" value="AB_hydrolase_fold"/>
</dbReference>
<dbReference type="Pfam" id="PF12146">
    <property type="entry name" value="Hydrolase_4"/>
    <property type="match status" value="1"/>
</dbReference>
<feature type="domain" description="Serine aminopeptidase S33" evidence="1">
    <location>
        <begin position="40"/>
        <end position="300"/>
    </location>
</feature>
<dbReference type="InterPro" id="IPR022742">
    <property type="entry name" value="Hydrolase_4"/>
</dbReference>
<dbReference type="HOGENOM" id="CLU_026209_7_0_1"/>
<dbReference type="PANTHER" id="PTHR11614">
    <property type="entry name" value="PHOSPHOLIPASE-RELATED"/>
    <property type="match status" value="1"/>
</dbReference>
<dbReference type="ESTHER" id="9stra-f0wzn9">
    <property type="family name" value="Monoglyceridelipase_lysophospholip"/>
</dbReference>
<evidence type="ECO:0000313" key="2">
    <source>
        <dbReference type="EMBL" id="CCA26965.1"/>
    </source>
</evidence>
<dbReference type="GO" id="GO:0006508">
    <property type="term" value="P:proteolysis"/>
    <property type="evidence" value="ECO:0007669"/>
    <property type="project" value="UniProtKB-KW"/>
</dbReference>